<keyword evidence="4" id="KW-1185">Reference proteome</keyword>
<feature type="transmembrane region" description="Helical" evidence="2">
    <location>
        <begin position="42"/>
        <end position="64"/>
    </location>
</feature>
<evidence type="ECO:0000313" key="4">
    <source>
        <dbReference type="Proteomes" id="UP001367508"/>
    </source>
</evidence>
<keyword evidence="2" id="KW-1133">Transmembrane helix</keyword>
<dbReference type="EMBL" id="JAYMYQ010000003">
    <property type="protein sequence ID" value="KAK7345917.1"/>
    <property type="molecule type" value="Genomic_DNA"/>
</dbReference>
<dbReference type="AlphaFoldDB" id="A0AAN9QS56"/>
<feature type="region of interest" description="Disordered" evidence="1">
    <location>
        <begin position="126"/>
        <end position="145"/>
    </location>
</feature>
<accession>A0AAN9QS56</accession>
<protein>
    <submittedName>
        <fullName evidence="3">Uncharacterized protein</fullName>
    </submittedName>
</protein>
<evidence type="ECO:0000313" key="3">
    <source>
        <dbReference type="EMBL" id="KAK7345917.1"/>
    </source>
</evidence>
<gene>
    <name evidence="3" type="ORF">VNO77_16533</name>
</gene>
<organism evidence="3 4">
    <name type="scientific">Canavalia gladiata</name>
    <name type="common">Sword bean</name>
    <name type="synonym">Dolichos gladiatus</name>
    <dbReference type="NCBI Taxonomy" id="3824"/>
    <lineage>
        <taxon>Eukaryota</taxon>
        <taxon>Viridiplantae</taxon>
        <taxon>Streptophyta</taxon>
        <taxon>Embryophyta</taxon>
        <taxon>Tracheophyta</taxon>
        <taxon>Spermatophyta</taxon>
        <taxon>Magnoliopsida</taxon>
        <taxon>eudicotyledons</taxon>
        <taxon>Gunneridae</taxon>
        <taxon>Pentapetalae</taxon>
        <taxon>rosids</taxon>
        <taxon>fabids</taxon>
        <taxon>Fabales</taxon>
        <taxon>Fabaceae</taxon>
        <taxon>Papilionoideae</taxon>
        <taxon>50 kb inversion clade</taxon>
        <taxon>NPAAA clade</taxon>
        <taxon>indigoferoid/millettioid clade</taxon>
        <taxon>Phaseoleae</taxon>
        <taxon>Canavalia</taxon>
    </lineage>
</organism>
<evidence type="ECO:0000256" key="2">
    <source>
        <dbReference type="SAM" id="Phobius"/>
    </source>
</evidence>
<sequence length="218" mass="24463">MRRRKIKQTAWDKQLKSLNIIHKCLKIMENAMFLRKDKVGSVMAASCNCSIVLSFSLTDLLIIFSDCLHFGLSIAIIISVELESFSDNGKPQTSYFRKAYHMECLLKHIESRLRLNMHSQKLNSKARQSKGGFGKPSMGNEMDNNNTSAIRCAEEDSISKAEKKTILEDTVQLVNGISQGEAQSVATSMVENDSLEGDTHASDVNMENQICPIFEAYF</sequence>
<proteinExistence type="predicted"/>
<comment type="caution">
    <text evidence="3">The sequence shown here is derived from an EMBL/GenBank/DDBJ whole genome shotgun (WGS) entry which is preliminary data.</text>
</comment>
<name>A0AAN9QS56_CANGL</name>
<keyword evidence="2" id="KW-0812">Transmembrane</keyword>
<keyword evidence="2" id="KW-0472">Membrane</keyword>
<dbReference type="Proteomes" id="UP001367508">
    <property type="component" value="Unassembled WGS sequence"/>
</dbReference>
<evidence type="ECO:0000256" key="1">
    <source>
        <dbReference type="SAM" id="MobiDB-lite"/>
    </source>
</evidence>
<reference evidence="3 4" key="1">
    <citation type="submission" date="2024-01" db="EMBL/GenBank/DDBJ databases">
        <title>The genomes of 5 underutilized Papilionoideae crops provide insights into root nodulation and disease resistanc.</title>
        <authorList>
            <person name="Jiang F."/>
        </authorList>
    </citation>
    <scope>NUCLEOTIDE SEQUENCE [LARGE SCALE GENOMIC DNA]</scope>
    <source>
        <strain evidence="3">LVBAO_FW01</strain>
        <tissue evidence="3">Leaves</tissue>
    </source>
</reference>